<dbReference type="InterPro" id="IPR011146">
    <property type="entry name" value="HIT-like"/>
</dbReference>
<evidence type="ECO:0000256" key="3">
    <source>
        <dbReference type="PROSITE-ProRule" id="PRU00464"/>
    </source>
</evidence>
<protein>
    <submittedName>
        <fullName evidence="5">Histidine triad (HIT) protein</fullName>
    </submittedName>
</protein>
<evidence type="ECO:0000256" key="1">
    <source>
        <dbReference type="PIRSR" id="PIRSR601310-1"/>
    </source>
</evidence>
<dbReference type="InterPro" id="IPR019808">
    <property type="entry name" value="Histidine_triad_CS"/>
</dbReference>
<evidence type="ECO:0000313" key="6">
    <source>
        <dbReference type="Proteomes" id="UP000001106"/>
    </source>
</evidence>
<dbReference type="GO" id="GO:0003824">
    <property type="term" value="F:catalytic activity"/>
    <property type="evidence" value="ECO:0007669"/>
    <property type="project" value="InterPro"/>
</dbReference>
<evidence type="ECO:0000259" key="4">
    <source>
        <dbReference type="PROSITE" id="PS51084"/>
    </source>
</evidence>
<dbReference type="HOGENOM" id="CLU_056776_3_2_2"/>
<dbReference type="OrthoDB" id="26806at2157"/>
<evidence type="ECO:0000313" key="5">
    <source>
        <dbReference type="EMBL" id="ABR56181.1"/>
    </source>
</evidence>
<reference evidence="5" key="1">
    <citation type="submission" date="2007-06" db="EMBL/GenBank/DDBJ databases">
        <title>Complete sequence of Methanococcus aeolicus Nankai-3.</title>
        <authorList>
            <consortium name="US DOE Joint Genome Institute"/>
            <person name="Copeland A."/>
            <person name="Lucas S."/>
            <person name="Lapidus A."/>
            <person name="Barry K."/>
            <person name="Glavina del Rio T."/>
            <person name="Dalin E."/>
            <person name="Tice H."/>
            <person name="Pitluck S."/>
            <person name="Chain P."/>
            <person name="Malfatti S."/>
            <person name="Shin M."/>
            <person name="Vergez L."/>
            <person name="Schmutz J."/>
            <person name="Larimer F."/>
            <person name="Land M."/>
            <person name="Hauser L."/>
            <person name="Kyrpides N."/>
            <person name="Lykidis A."/>
            <person name="Sieprawska-Lupa M."/>
            <person name="Whitman W.B."/>
            <person name="Richardson P."/>
        </authorList>
    </citation>
    <scope>NUCLEOTIDE SEQUENCE [LARGE SCALE GENOMIC DNA]</scope>
    <source>
        <strain evidence="5">Nankai-3</strain>
    </source>
</reference>
<dbReference type="Proteomes" id="UP000001106">
    <property type="component" value="Chromosome"/>
</dbReference>
<dbReference type="eggNOG" id="arCOG00419">
    <property type="taxonomic scope" value="Archaea"/>
</dbReference>
<sequence length="131" mass="15172">MCIFCKIVDEEIPAKIVYETNTTIAFLDVNPKTKGHTIIIPKSHYETFEELPDNILMDLMKTIKEVIKLLKPLNYEGYNILNNNKPIAGQEIPHVHFHLIPRYSNEQEEIIKMSKSINCDLDEILSCVQKD</sequence>
<name>A6UUK9_META3</name>
<dbReference type="PROSITE" id="PS00892">
    <property type="entry name" value="HIT_1"/>
    <property type="match status" value="1"/>
</dbReference>
<dbReference type="InterPro" id="IPR036265">
    <property type="entry name" value="HIT-like_sf"/>
</dbReference>
<dbReference type="Gene3D" id="3.30.428.10">
    <property type="entry name" value="HIT-like"/>
    <property type="match status" value="1"/>
</dbReference>
<feature type="active site" description="Tele-AMP-histidine intermediate" evidence="1">
    <location>
        <position position="96"/>
    </location>
</feature>
<organism evidence="5 6">
    <name type="scientific">Methanococcus aeolicus (strain ATCC BAA-1280 / DSM 17508 / OCM 812 / Nankai-3)</name>
    <dbReference type="NCBI Taxonomy" id="419665"/>
    <lineage>
        <taxon>Archaea</taxon>
        <taxon>Methanobacteriati</taxon>
        <taxon>Methanobacteriota</taxon>
        <taxon>Methanomada group</taxon>
        <taxon>Methanococci</taxon>
        <taxon>Methanococcales</taxon>
        <taxon>Methanococcaceae</taxon>
        <taxon>Methanococcus</taxon>
    </lineage>
</organism>
<feature type="domain" description="HIT" evidence="4">
    <location>
        <begin position="3"/>
        <end position="109"/>
    </location>
</feature>
<dbReference type="GeneID" id="5327649"/>
<evidence type="ECO:0000256" key="2">
    <source>
        <dbReference type="PIRSR" id="PIRSR601310-3"/>
    </source>
</evidence>
<gene>
    <name evidence="5" type="ordered locus">Maeo_0596</name>
</gene>
<dbReference type="AlphaFoldDB" id="A6UUK9"/>
<feature type="short sequence motif" description="Histidine triad motif" evidence="2 3">
    <location>
        <begin position="94"/>
        <end position="98"/>
    </location>
</feature>
<dbReference type="InterPro" id="IPR039384">
    <property type="entry name" value="HINT"/>
</dbReference>
<dbReference type="CDD" id="cd01277">
    <property type="entry name" value="HINT_subgroup"/>
    <property type="match status" value="1"/>
</dbReference>
<dbReference type="EMBL" id="CP000743">
    <property type="protein sequence ID" value="ABR56181.1"/>
    <property type="molecule type" value="Genomic_DNA"/>
</dbReference>
<dbReference type="RefSeq" id="WP_011973313.1">
    <property type="nucleotide sequence ID" value="NC_009635.1"/>
</dbReference>
<dbReference type="SUPFAM" id="SSF54197">
    <property type="entry name" value="HIT-like"/>
    <property type="match status" value="1"/>
</dbReference>
<proteinExistence type="predicted"/>
<dbReference type="PANTHER" id="PTHR46648">
    <property type="entry name" value="HIT FAMILY PROTEIN 1"/>
    <property type="match status" value="1"/>
</dbReference>
<dbReference type="PANTHER" id="PTHR46648:SF1">
    <property type="entry name" value="ADENOSINE 5'-MONOPHOSPHORAMIDASE HNT1"/>
    <property type="match status" value="1"/>
</dbReference>
<dbReference type="Pfam" id="PF01230">
    <property type="entry name" value="HIT"/>
    <property type="match status" value="1"/>
</dbReference>
<dbReference type="PRINTS" id="PR00332">
    <property type="entry name" value="HISTRIAD"/>
</dbReference>
<dbReference type="STRING" id="419665.Maeo_0596"/>
<dbReference type="PROSITE" id="PS51084">
    <property type="entry name" value="HIT_2"/>
    <property type="match status" value="1"/>
</dbReference>
<keyword evidence="6" id="KW-1185">Reference proteome</keyword>
<dbReference type="InterPro" id="IPR001310">
    <property type="entry name" value="Histidine_triad_HIT"/>
</dbReference>
<dbReference type="GO" id="GO:0009117">
    <property type="term" value="P:nucleotide metabolic process"/>
    <property type="evidence" value="ECO:0007669"/>
    <property type="project" value="TreeGrafter"/>
</dbReference>
<dbReference type="KEGG" id="mae:Maeo_0596"/>
<accession>A6UUK9</accession>